<evidence type="ECO:0000256" key="1">
    <source>
        <dbReference type="SAM" id="Phobius"/>
    </source>
</evidence>
<dbReference type="EMBL" id="PDOD01000001">
    <property type="protein sequence ID" value="PYZ94802.1"/>
    <property type="molecule type" value="Genomic_DNA"/>
</dbReference>
<evidence type="ECO:0000313" key="3">
    <source>
        <dbReference type="Proteomes" id="UP000248214"/>
    </source>
</evidence>
<keyword evidence="1" id="KW-0472">Membrane</keyword>
<accession>A0A323TI55</accession>
<comment type="caution">
    <text evidence="2">The sequence shown here is derived from an EMBL/GenBank/DDBJ whole genome shotgun (WGS) entry which is preliminary data.</text>
</comment>
<keyword evidence="1" id="KW-1133">Transmembrane helix</keyword>
<reference evidence="2 3" key="1">
    <citation type="submission" date="2017-10" db="EMBL/GenBank/DDBJ databases">
        <title>Bacillus sp. nov., a halophilic bacterium isolated from a Keqin Lake.</title>
        <authorList>
            <person name="Wang H."/>
        </authorList>
    </citation>
    <scope>NUCLEOTIDE SEQUENCE [LARGE SCALE GENOMIC DNA]</scope>
    <source>
        <strain evidence="2 3">KQ-12</strain>
    </source>
</reference>
<evidence type="ECO:0008006" key="4">
    <source>
        <dbReference type="Google" id="ProtNLM"/>
    </source>
</evidence>
<feature type="transmembrane region" description="Helical" evidence="1">
    <location>
        <begin position="6"/>
        <end position="28"/>
    </location>
</feature>
<organism evidence="2 3">
    <name type="scientific">Salipaludibacillus keqinensis</name>
    <dbReference type="NCBI Taxonomy" id="2045207"/>
    <lineage>
        <taxon>Bacteria</taxon>
        <taxon>Bacillati</taxon>
        <taxon>Bacillota</taxon>
        <taxon>Bacilli</taxon>
        <taxon>Bacillales</taxon>
        <taxon>Bacillaceae</taxon>
    </lineage>
</organism>
<keyword evidence="3" id="KW-1185">Reference proteome</keyword>
<dbReference type="RefSeq" id="WP_110608436.1">
    <property type="nucleotide sequence ID" value="NZ_PDOD01000001.1"/>
</dbReference>
<dbReference type="Proteomes" id="UP000248214">
    <property type="component" value="Unassembled WGS sequence"/>
</dbReference>
<feature type="transmembrane region" description="Helical" evidence="1">
    <location>
        <begin position="49"/>
        <end position="71"/>
    </location>
</feature>
<dbReference type="AlphaFoldDB" id="A0A323TI55"/>
<dbReference type="OrthoDB" id="2988102at2"/>
<sequence>MYAISYILHIAGIALWFGSFAAFGFLIRSLVKGEETEETYTPVMNKIRLWINVGVLPGAVIVMLTGVYMILQFNREALPFYMIFMEQAGSMVVLLTVIMISLYSRKMKKKLNGETLKKDKTLKSISLMYTNYLFASATLVLLVLVVVGMRMT</sequence>
<gene>
    <name evidence="2" type="ORF">CR194_04545</name>
</gene>
<name>A0A323TI55_9BACI</name>
<feature type="transmembrane region" description="Helical" evidence="1">
    <location>
        <begin position="125"/>
        <end position="149"/>
    </location>
</feature>
<feature type="transmembrane region" description="Helical" evidence="1">
    <location>
        <begin position="83"/>
        <end position="104"/>
    </location>
</feature>
<proteinExistence type="predicted"/>
<evidence type="ECO:0000313" key="2">
    <source>
        <dbReference type="EMBL" id="PYZ94802.1"/>
    </source>
</evidence>
<protein>
    <recommendedName>
        <fullName evidence="4">Copper resistance protein D domain-containing protein</fullName>
    </recommendedName>
</protein>
<keyword evidence="1" id="KW-0812">Transmembrane</keyword>